<name>A0A9Q1BT72_HOLLE</name>
<gene>
    <name evidence="1" type="ORF">HOLleu_26367</name>
</gene>
<dbReference type="Proteomes" id="UP001152320">
    <property type="component" value="Chromosome 12"/>
</dbReference>
<keyword evidence="2" id="KW-1185">Reference proteome</keyword>
<evidence type="ECO:0000313" key="1">
    <source>
        <dbReference type="EMBL" id="KAJ8032733.1"/>
    </source>
</evidence>
<comment type="caution">
    <text evidence="1">The sequence shown here is derived from an EMBL/GenBank/DDBJ whole genome shotgun (WGS) entry which is preliminary data.</text>
</comment>
<evidence type="ECO:0000313" key="2">
    <source>
        <dbReference type="Proteomes" id="UP001152320"/>
    </source>
</evidence>
<organism evidence="1 2">
    <name type="scientific">Holothuria leucospilota</name>
    <name type="common">Black long sea cucumber</name>
    <name type="synonym">Mertensiothuria leucospilota</name>
    <dbReference type="NCBI Taxonomy" id="206669"/>
    <lineage>
        <taxon>Eukaryota</taxon>
        <taxon>Metazoa</taxon>
        <taxon>Echinodermata</taxon>
        <taxon>Eleutherozoa</taxon>
        <taxon>Echinozoa</taxon>
        <taxon>Holothuroidea</taxon>
        <taxon>Aspidochirotacea</taxon>
        <taxon>Aspidochirotida</taxon>
        <taxon>Holothuriidae</taxon>
        <taxon>Holothuria</taxon>
    </lineage>
</organism>
<sequence length="50" mass="5886">MRGPLKPTKRCSWWQQHQPEKKYYMPFQFKKVSSIHSSRDPSSSGSFLLG</sequence>
<dbReference type="EMBL" id="JAIZAY010000012">
    <property type="protein sequence ID" value="KAJ8032733.1"/>
    <property type="molecule type" value="Genomic_DNA"/>
</dbReference>
<protein>
    <submittedName>
        <fullName evidence="1">Uncharacterized protein</fullName>
    </submittedName>
</protein>
<accession>A0A9Q1BT72</accession>
<reference evidence="1" key="1">
    <citation type="submission" date="2021-10" db="EMBL/GenBank/DDBJ databases">
        <title>Tropical sea cucumber genome reveals ecological adaptation and Cuvierian tubules defense mechanism.</title>
        <authorList>
            <person name="Chen T."/>
        </authorList>
    </citation>
    <scope>NUCLEOTIDE SEQUENCE</scope>
    <source>
        <strain evidence="1">Nanhai2018</strain>
        <tissue evidence="1">Muscle</tissue>
    </source>
</reference>
<dbReference type="AlphaFoldDB" id="A0A9Q1BT72"/>
<proteinExistence type="predicted"/>